<evidence type="ECO:0000313" key="1">
    <source>
        <dbReference type="EMBL" id="SUZ62076.1"/>
    </source>
</evidence>
<gene>
    <name evidence="1" type="ORF">METZ01_LOCUS14930</name>
</gene>
<proteinExistence type="predicted"/>
<dbReference type="EMBL" id="UINC01000845">
    <property type="protein sequence ID" value="SUZ62076.1"/>
    <property type="molecule type" value="Genomic_DNA"/>
</dbReference>
<dbReference type="AlphaFoldDB" id="A0A381P552"/>
<protein>
    <submittedName>
        <fullName evidence="1">Uncharacterized protein</fullName>
    </submittedName>
</protein>
<accession>A0A381P552</accession>
<organism evidence="1">
    <name type="scientific">marine metagenome</name>
    <dbReference type="NCBI Taxonomy" id="408172"/>
    <lineage>
        <taxon>unclassified sequences</taxon>
        <taxon>metagenomes</taxon>
        <taxon>ecological metagenomes</taxon>
    </lineage>
</organism>
<name>A0A381P552_9ZZZZ</name>
<reference evidence="1" key="1">
    <citation type="submission" date="2018-05" db="EMBL/GenBank/DDBJ databases">
        <authorList>
            <person name="Lanie J.A."/>
            <person name="Ng W.-L."/>
            <person name="Kazmierczak K.M."/>
            <person name="Andrzejewski T.M."/>
            <person name="Davidsen T.M."/>
            <person name="Wayne K.J."/>
            <person name="Tettelin H."/>
            <person name="Glass J.I."/>
            <person name="Rusch D."/>
            <person name="Podicherti R."/>
            <person name="Tsui H.-C.T."/>
            <person name="Winkler M.E."/>
        </authorList>
    </citation>
    <scope>NUCLEOTIDE SEQUENCE</scope>
</reference>
<sequence length="42" mass="4877">MDADQHILHNPTHPKPVQCIHWELRIPQVGFPVPRQNLENIG</sequence>